<keyword evidence="11" id="KW-1185">Reference proteome</keyword>
<reference evidence="10 11" key="1">
    <citation type="submission" date="2014-10" db="EMBL/GenBank/DDBJ databases">
        <title>Draft genome of the hookworm Ancylostoma caninum.</title>
        <authorList>
            <person name="Mitreva M."/>
        </authorList>
    </citation>
    <scope>NUCLEOTIDE SEQUENCE [LARGE SCALE GENOMIC DNA]</scope>
    <source>
        <strain evidence="10 11">Baltimore</strain>
    </source>
</reference>
<dbReference type="GO" id="GO:0016020">
    <property type="term" value="C:membrane"/>
    <property type="evidence" value="ECO:0007669"/>
    <property type="project" value="UniProtKB-SubCell"/>
</dbReference>
<dbReference type="EC" id="3.5.1.-" evidence="9"/>
<comment type="caution">
    <text evidence="10">The sequence shown here is derived from an EMBL/GenBank/DDBJ whole genome shotgun (WGS) entry which is preliminary data.</text>
</comment>
<evidence type="ECO:0000256" key="8">
    <source>
        <dbReference type="PIRSR" id="PIRSR608901-2"/>
    </source>
</evidence>
<keyword evidence="6 9" id="KW-0472">Membrane</keyword>
<feature type="binding site" evidence="8">
    <location>
        <position position="78"/>
    </location>
    <ligand>
        <name>Zn(2+)</name>
        <dbReference type="ChEBI" id="CHEBI:29105"/>
        <note>catalytic</note>
    </ligand>
</feature>
<feature type="binding site" evidence="8">
    <location>
        <position position="231"/>
    </location>
    <ligand>
        <name>Zn(2+)</name>
        <dbReference type="ChEBI" id="CHEBI:29105"/>
        <note>catalytic</note>
    </ligand>
</feature>
<feature type="transmembrane region" description="Helical" evidence="9">
    <location>
        <begin position="225"/>
        <end position="248"/>
    </location>
</feature>
<dbReference type="STRING" id="29170.A0A368FZ51"/>
<feature type="transmembrane region" description="Helical" evidence="9">
    <location>
        <begin position="122"/>
        <end position="139"/>
    </location>
</feature>
<accession>A0A368FZ51</accession>
<name>A0A368FZ51_ANCCA</name>
<feature type="binding site" evidence="7">
    <location>
        <position position="28"/>
    </location>
    <ligand>
        <name>Ca(2+)</name>
        <dbReference type="ChEBI" id="CHEBI:29108"/>
    </ligand>
</feature>
<keyword evidence="3 9" id="KW-0812">Transmembrane</keyword>
<dbReference type="GO" id="GO:0046872">
    <property type="term" value="F:metal ion binding"/>
    <property type="evidence" value="ECO:0007669"/>
    <property type="project" value="UniProtKB-KW"/>
</dbReference>
<organism evidence="10 11">
    <name type="scientific">Ancylostoma caninum</name>
    <name type="common">Dog hookworm</name>
    <dbReference type="NCBI Taxonomy" id="29170"/>
    <lineage>
        <taxon>Eukaryota</taxon>
        <taxon>Metazoa</taxon>
        <taxon>Ecdysozoa</taxon>
        <taxon>Nematoda</taxon>
        <taxon>Chromadorea</taxon>
        <taxon>Rhabditida</taxon>
        <taxon>Rhabditina</taxon>
        <taxon>Rhabditomorpha</taxon>
        <taxon>Strongyloidea</taxon>
        <taxon>Ancylostomatidae</taxon>
        <taxon>Ancylostomatinae</taxon>
        <taxon>Ancylostoma</taxon>
    </lineage>
</organism>
<keyword evidence="8" id="KW-0862">Zinc</keyword>
<feature type="binding site" evidence="7">
    <location>
        <position position="13"/>
    </location>
    <ligand>
        <name>Ca(2+)</name>
        <dbReference type="ChEBI" id="CHEBI:29108"/>
    </ligand>
</feature>
<feature type="binding site" evidence="8">
    <location>
        <position position="227"/>
    </location>
    <ligand>
        <name>Zn(2+)</name>
        <dbReference type="ChEBI" id="CHEBI:29105"/>
        <note>catalytic</note>
    </ligand>
</feature>
<evidence type="ECO:0000313" key="11">
    <source>
        <dbReference type="Proteomes" id="UP000252519"/>
    </source>
</evidence>
<keyword evidence="7" id="KW-0106">Calcium</keyword>
<dbReference type="AlphaFoldDB" id="A0A368FZ51"/>
<dbReference type="InterPro" id="IPR008901">
    <property type="entry name" value="ACER"/>
</dbReference>
<evidence type="ECO:0000256" key="6">
    <source>
        <dbReference type="ARBA" id="ARBA00023136"/>
    </source>
</evidence>
<evidence type="ECO:0000313" key="10">
    <source>
        <dbReference type="EMBL" id="RCN36289.1"/>
    </source>
</evidence>
<feature type="transmembrane region" description="Helical" evidence="9">
    <location>
        <begin position="29"/>
        <end position="48"/>
    </location>
</feature>
<dbReference type="PANTHER" id="PTHR46139">
    <property type="entry name" value="ALKALINE CERAMIDASE"/>
    <property type="match status" value="1"/>
</dbReference>
<evidence type="ECO:0000256" key="5">
    <source>
        <dbReference type="ARBA" id="ARBA00022989"/>
    </source>
</evidence>
<dbReference type="Pfam" id="PF05875">
    <property type="entry name" value="Ceramidase"/>
    <property type="match status" value="1"/>
</dbReference>
<protein>
    <recommendedName>
        <fullName evidence="9">Alkaline ceramidase</fullName>
        <ecNumber evidence="9">3.5.1.-</ecNumber>
    </recommendedName>
</protein>
<keyword evidence="7" id="KW-0479">Metal-binding</keyword>
<comment type="similarity">
    <text evidence="2 9">Belongs to the alkaline ceramidase family.</text>
</comment>
<sequence length="286" mass="33019">MTNWFEYESGHAWCESAYKYQTLPMVAEFANTMTNLPIIVLPLLNAMMLRKYIREVNHGLLVPQLLLTFNGLASTYYHATLNLFGQLVDELSLVWIINMFLVVYIPVMKWFPKKFSERLTTFRRTVVVLTALFSGLCFLEPTLNAVALMLFSIPAAVVIHYEGTHSGIPDIENFPRRILGLWFTSFGFWFADRLLCDVWLWLGNIYPYQDPLTRNDKRNSLGTPYLHALFHLLAGLAGYTIFVMFSMIDIETRSSSHRYTAAVRYFPDKSGSIFSFPYISLHEKSC</sequence>
<keyword evidence="4 9" id="KW-0378">Hydrolase</keyword>
<proteinExistence type="inferred from homology"/>
<dbReference type="Proteomes" id="UP000252519">
    <property type="component" value="Unassembled WGS sequence"/>
</dbReference>
<dbReference type="GO" id="GO:0016811">
    <property type="term" value="F:hydrolase activity, acting on carbon-nitrogen (but not peptide) bonds, in linear amides"/>
    <property type="evidence" value="ECO:0007669"/>
    <property type="project" value="InterPro"/>
</dbReference>
<comment type="subcellular location">
    <subcellularLocation>
        <location evidence="1">Membrane</location>
        <topology evidence="1">Multi-pass membrane protein</topology>
    </subcellularLocation>
</comment>
<evidence type="ECO:0000256" key="4">
    <source>
        <dbReference type="ARBA" id="ARBA00022801"/>
    </source>
</evidence>
<evidence type="ECO:0000256" key="1">
    <source>
        <dbReference type="ARBA" id="ARBA00004141"/>
    </source>
</evidence>
<dbReference type="PANTHER" id="PTHR46139:SF3">
    <property type="entry name" value="ALKALINE CERAMIDASE"/>
    <property type="match status" value="1"/>
</dbReference>
<dbReference type="OrthoDB" id="187171at2759"/>
<evidence type="ECO:0000256" key="2">
    <source>
        <dbReference type="ARBA" id="ARBA00009780"/>
    </source>
</evidence>
<feature type="transmembrane region" description="Helical" evidence="9">
    <location>
        <begin position="91"/>
        <end position="110"/>
    </location>
</feature>
<comment type="cofactor">
    <cofactor evidence="8">
        <name>Zn(2+)</name>
        <dbReference type="ChEBI" id="CHEBI:29105"/>
    </cofactor>
</comment>
<comment type="caution">
    <text evidence="9">Lacks conserved residue(s) required for the propagation of feature annotation.</text>
</comment>
<keyword evidence="5 9" id="KW-1133">Transmembrane helix</keyword>
<comment type="function">
    <text evidence="9">Hydrolyzes the sphingolipid ceramide into sphingosine and free fatty acid.</text>
</comment>
<feature type="binding site" evidence="7">
    <location>
        <position position="15"/>
    </location>
    <ligand>
        <name>Ca(2+)</name>
        <dbReference type="ChEBI" id="CHEBI:29108"/>
    </ligand>
</feature>
<dbReference type="GO" id="GO:0046514">
    <property type="term" value="P:ceramide catabolic process"/>
    <property type="evidence" value="ECO:0007669"/>
    <property type="project" value="TreeGrafter"/>
</dbReference>
<keyword evidence="9" id="KW-0443">Lipid metabolism</keyword>
<dbReference type="EMBL" id="JOJR01000570">
    <property type="protein sequence ID" value="RCN36289.1"/>
    <property type="molecule type" value="Genomic_DNA"/>
</dbReference>
<evidence type="ECO:0000256" key="3">
    <source>
        <dbReference type="ARBA" id="ARBA00022692"/>
    </source>
</evidence>
<evidence type="ECO:0000256" key="7">
    <source>
        <dbReference type="PIRSR" id="PIRSR608901-1"/>
    </source>
</evidence>
<gene>
    <name evidence="10" type="ORF">ANCCAN_17832</name>
</gene>
<feature type="transmembrane region" description="Helical" evidence="9">
    <location>
        <begin position="60"/>
        <end position="79"/>
    </location>
</feature>
<evidence type="ECO:0000256" key="9">
    <source>
        <dbReference type="RuleBase" id="RU364079"/>
    </source>
</evidence>